<evidence type="ECO:0000313" key="3">
    <source>
        <dbReference type="Proteomes" id="UP000281431"/>
    </source>
</evidence>
<dbReference type="AlphaFoldDB" id="A0A3N6M2G8"/>
<feature type="region of interest" description="Disordered" evidence="1">
    <location>
        <begin position="44"/>
        <end position="68"/>
    </location>
</feature>
<organism evidence="2 3">
    <name type="scientific">Natrarchaeobius chitinivorans</name>
    <dbReference type="NCBI Taxonomy" id="1679083"/>
    <lineage>
        <taxon>Archaea</taxon>
        <taxon>Methanobacteriati</taxon>
        <taxon>Methanobacteriota</taxon>
        <taxon>Stenosarchaea group</taxon>
        <taxon>Halobacteria</taxon>
        <taxon>Halobacteriales</taxon>
        <taxon>Natrialbaceae</taxon>
        <taxon>Natrarchaeobius</taxon>
    </lineage>
</organism>
<proteinExistence type="predicted"/>
<dbReference type="Pfam" id="PF19121">
    <property type="entry name" value="DUF5805"/>
    <property type="match status" value="1"/>
</dbReference>
<dbReference type="InterPro" id="IPR043828">
    <property type="entry name" value="DUF5805"/>
</dbReference>
<evidence type="ECO:0000256" key="1">
    <source>
        <dbReference type="SAM" id="MobiDB-lite"/>
    </source>
</evidence>
<gene>
    <name evidence="2" type="ORF">EA472_18845</name>
</gene>
<protein>
    <submittedName>
        <fullName evidence="2">Uncharacterized protein</fullName>
    </submittedName>
</protein>
<evidence type="ECO:0000313" key="2">
    <source>
        <dbReference type="EMBL" id="RQG97598.1"/>
    </source>
</evidence>
<accession>A0A3N6M2G8</accession>
<keyword evidence="3" id="KW-1185">Reference proteome</keyword>
<sequence>MKPGADTSRKSVKTYVPAYQKDEWQAHAKELEMSQSEFVRTMVQAGRKGFDPDREEPDSPDATPGGNALETRVLELLSDDTYSWDELLDAVSDDIESRLDETLEELQATDRIRYSGRHGGYVVVDDAETASGDDGD</sequence>
<comment type="caution">
    <text evidence="2">The sequence shown here is derived from an EMBL/GenBank/DDBJ whole genome shotgun (WGS) entry which is preliminary data.</text>
</comment>
<dbReference type="EMBL" id="REFZ01000018">
    <property type="protein sequence ID" value="RQG97598.1"/>
    <property type="molecule type" value="Genomic_DNA"/>
</dbReference>
<name>A0A3N6M2G8_NATCH</name>
<dbReference type="OrthoDB" id="210343at2157"/>
<dbReference type="Proteomes" id="UP000281431">
    <property type="component" value="Unassembled WGS sequence"/>
</dbReference>
<reference evidence="2 3" key="1">
    <citation type="submission" date="2018-10" db="EMBL/GenBank/DDBJ databases">
        <title>Natrarchaeobius chitinivorans gen. nov., sp. nov., and Natrarchaeobius haloalkaliphilus sp. nov., alkaliphilic, chitin-utilizing haloarchaea from hypersaline alkaline lakes.</title>
        <authorList>
            <person name="Sorokin D.Y."/>
            <person name="Elcheninov A.G."/>
            <person name="Kostrikina N.A."/>
            <person name="Bale N.J."/>
            <person name="Sinninghe Damste J.S."/>
            <person name="Khijniak T.V."/>
            <person name="Kublanov I.V."/>
            <person name="Toshchakov S.V."/>
        </authorList>
    </citation>
    <scope>NUCLEOTIDE SEQUENCE [LARGE SCALE GENOMIC DNA]</scope>
    <source>
        <strain evidence="2 3">AArcht7</strain>
    </source>
</reference>